<keyword evidence="3" id="KW-0411">Iron-sulfur</keyword>
<dbReference type="PATRIC" id="fig|1121326.3.peg.3906"/>
<dbReference type="PANTHER" id="PTHR43822">
    <property type="entry name" value="HOMOACONITASE, MITOCHONDRIAL-RELATED"/>
    <property type="match status" value="1"/>
</dbReference>
<keyword evidence="1" id="KW-0479">Metal-binding</keyword>
<dbReference type="GO" id="GO:0051536">
    <property type="term" value="F:iron-sulfur cluster binding"/>
    <property type="evidence" value="ECO:0007669"/>
    <property type="project" value="UniProtKB-KW"/>
</dbReference>
<dbReference type="Gene3D" id="3.30.499.10">
    <property type="entry name" value="Aconitase, domain 3"/>
    <property type="match status" value="2"/>
</dbReference>
<keyword evidence="2" id="KW-0408">Iron</keyword>
<dbReference type="InterPro" id="IPR015931">
    <property type="entry name" value="Acnase/IPM_dHydase_lsu_aba_1/3"/>
</dbReference>
<evidence type="ECO:0000259" key="5">
    <source>
        <dbReference type="Pfam" id="PF00330"/>
    </source>
</evidence>
<dbReference type="PANTHER" id="PTHR43822:SF2">
    <property type="entry name" value="HOMOACONITASE, MITOCHONDRIAL"/>
    <property type="match status" value="1"/>
</dbReference>
<keyword evidence="4 6" id="KW-0456">Lyase</keyword>
<gene>
    <name evidence="6" type="primary">dmdA_4</name>
    <name evidence="6" type="ORF">CLMAG_38610</name>
</gene>
<evidence type="ECO:0000313" key="6">
    <source>
        <dbReference type="EMBL" id="KZL90950.1"/>
    </source>
</evidence>
<proteinExistence type="predicted"/>
<dbReference type="STRING" id="1121326.CLMAG_38610"/>
<protein>
    <submittedName>
        <fullName evidence="6">2,3-dimethylmalate dehydratase large subunit</fullName>
        <ecNumber evidence="6">4.2.1.85</ecNumber>
    </submittedName>
</protein>
<comment type="caution">
    <text evidence="6">The sequence shown here is derived from an EMBL/GenBank/DDBJ whole genome shotgun (WGS) entry which is preliminary data.</text>
</comment>
<accession>A0A162S9K4</accession>
<evidence type="ECO:0000256" key="2">
    <source>
        <dbReference type="ARBA" id="ARBA00023004"/>
    </source>
</evidence>
<organism evidence="6 7">
    <name type="scientific">Clostridium magnum DSM 2767</name>
    <dbReference type="NCBI Taxonomy" id="1121326"/>
    <lineage>
        <taxon>Bacteria</taxon>
        <taxon>Bacillati</taxon>
        <taxon>Bacillota</taxon>
        <taxon>Clostridia</taxon>
        <taxon>Eubacteriales</taxon>
        <taxon>Clostridiaceae</taxon>
        <taxon>Clostridium</taxon>
    </lineage>
</organism>
<evidence type="ECO:0000256" key="4">
    <source>
        <dbReference type="ARBA" id="ARBA00023239"/>
    </source>
</evidence>
<name>A0A162S9K4_9CLOT</name>
<dbReference type="Pfam" id="PF00330">
    <property type="entry name" value="Aconitase"/>
    <property type="match status" value="1"/>
</dbReference>
<evidence type="ECO:0000256" key="1">
    <source>
        <dbReference type="ARBA" id="ARBA00022723"/>
    </source>
</evidence>
<dbReference type="SUPFAM" id="SSF53732">
    <property type="entry name" value="Aconitase iron-sulfur domain"/>
    <property type="match status" value="1"/>
</dbReference>
<sequence length="118" mass="12956">MIIEMGATTGIFPSDEVTREFLKAQGREEDWIQLLPDSDAEYEKTIEINLNTLEPLVAKPHMPDLVVTAREASDVKADSVFIGSCTNASYSDIVKAAKILKGKKVYKNIDLTVGPGSR</sequence>
<dbReference type="InterPro" id="IPR036008">
    <property type="entry name" value="Aconitase_4Fe-4S_dom"/>
</dbReference>
<feature type="domain" description="Aconitase/3-isopropylmalate dehydratase large subunit alpha/beta/alpha" evidence="5">
    <location>
        <begin position="1"/>
        <end position="72"/>
    </location>
</feature>
<dbReference type="Proteomes" id="UP000076603">
    <property type="component" value="Unassembled WGS sequence"/>
</dbReference>
<dbReference type="EC" id="4.2.1.85" evidence="6"/>
<evidence type="ECO:0000256" key="3">
    <source>
        <dbReference type="ARBA" id="ARBA00023014"/>
    </source>
</evidence>
<dbReference type="GO" id="GO:0047868">
    <property type="term" value="F:dimethylmaleate hydratase activity"/>
    <property type="evidence" value="ECO:0007669"/>
    <property type="project" value="UniProtKB-EC"/>
</dbReference>
<dbReference type="GO" id="GO:0043436">
    <property type="term" value="P:oxoacid metabolic process"/>
    <property type="evidence" value="ECO:0007669"/>
    <property type="project" value="UniProtKB-ARBA"/>
</dbReference>
<keyword evidence="7" id="KW-1185">Reference proteome</keyword>
<dbReference type="InterPro" id="IPR050067">
    <property type="entry name" value="IPM_dehydratase_rel_enz"/>
</dbReference>
<evidence type="ECO:0000313" key="7">
    <source>
        <dbReference type="Proteomes" id="UP000076603"/>
    </source>
</evidence>
<dbReference type="InterPro" id="IPR001030">
    <property type="entry name" value="Acoase/IPM_deHydtase_lsu_aba"/>
</dbReference>
<dbReference type="GO" id="GO:0046872">
    <property type="term" value="F:metal ion binding"/>
    <property type="evidence" value="ECO:0007669"/>
    <property type="project" value="UniProtKB-KW"/>
</dbReference>
<reference evidence="6 7" key="1">
    <citation type="submission" date="2016-04" db="EMBL/GenBank/DDBJ databases">
        <title>Genome sequence of Clostridium magnum DSM 2767.</title>
        <authorList>
            <person name="Poehlein A."/>
            <person name="Uhlig R."/>
            <person name="Fischer R."/>
            <person name="Bahl H."/>
            <person name="Daniel R."/>
        </authorList>
    </citation>
    <scope>NUCLEOTIDE SEQUENCE [LARGE SCALE GENOMIC DNA]</scope>
    <source>
        <strain evidence="6 7">DSM 2767</strain>
    </source>
</reference>
<dbReference type="EMBL" id="LWAE01000004">
    <property type="protein sequence ID" value="KZL90950.1"/>
    <property type="molecule type" value="Genomic_DNA"/>
</dbReference>
<dbReference type="AlphaFoldDB" id="A0A162S9K4"/>